<evidence type="ECO:0000313" key="14">
    <source>
        <dbReference type="EMBL" id="MFC6385830.1"/>
    </source>
</evidence>
<evidence type="ECO:0000256" key="10">
    <source>
        <dbReference type="PROSITE-ProRule" id="PRU00284"/>
    </source>
</evidence>
<feature type="domain" description="Methyl-accepting transducer" evidence="12">
    <location>
        <begin position="380"/>
        <end position="651"/>
    </location>
</feature>
<evidence type="ECO:0000256" key="1">
    <source>
        <dbReference type="ARBA" id="ARBA00004651"/>
    </source>
</evidence>
<dbReference type="PANTHER" id="PTHR32089">
    <property type="entry name" value="METHYL-ACCEPTING CHEMOTAXIS PROTEIN MCPB"/>
    <property type="match status" value="1"/>
</dbReference>
<accession>A0ABW1WCI3</accession>
<dbReference type="InterPro" id="IPR029151">
    <property type="entry name" value="Sensor-like_sf"/>
</dbReference>
<evidence type="ECO:0000256" key="9">
    <source>
        <dbReference type="ARBA" id="ARBA00029447"/>
    </source>
</evidence>
<evidence type="ECO:0000259" key="12">
    <source>
        <dbReference type="PROSITE" id="PS50111"/>
    </source>
</evidence>
<dbReference type="PROSITE" id="PS50111">
    <property type="entry name" value="CHEMOTAXIS_TRANSDUC_2"/>
    <property type="match status" value="1"/>
</dbReference>
<keyword evidence="5 11" id="KW-0812">Transmembrane</keyword>
<dbReference type="CDD" id="cd18773">
    <property type="entry name" value="PDC1_HK_sensor"/>
    <property type="match status" value="1"/>
</dbReference>
<organism evidence="14 15">
    <name type="scientific">Sporolactobacillus kofuensis</name>
    <dbReference type="NCBI Taxonomy" id="269672"/>
    <lineage>
        <taxon>Bacteria</taxon>
        <taxon>Bacillati</taxon>
        <taxon>Bacillota</taxon>
        <taxon>Bacilli</taxon>
        <taxon>Bacillales</taxon>
        <taxon>Sporolactobacillaceae</taxon>
        <taxon>Sporolactobacillus</taxon>
    </lineage>
</organism>
<sequence length="669" mass="73375">MPNKKKYNPMNLLKLNLRKTLIIGAVFFTIIPSVIVGVFSYFNAKQAVTEQMENSAKNSVTLLNQNITQMINKEKTRVDYLSSHISGAEMTGAIKNEMMDRLLSQQQSDNGLAQVYAANKKGNFIYTPQSLVEPKGYNPTLRPWYQAAMKKPYRMIVNEPYNSELVQDYVVSLSETTSDGKGVVGLDLKLDDIQKMSDAVNVGKKGYAFIMSKKGYIVAHPDLRPGVKAPDLKLLAQTKKSDHGAFDTVYKGMPKRDIFMTNKETGWIIVGSLLHSEVADHTNGILFRSILVGVITALIGVIISICAVFFIIRPIKNLIDVSKKVADKDLTAHAQSDGFDEFKQLGQGFNHMIDSLGEVLTHVDDKAAAVAASSEELTASTEESKATSDEVARSIQEIATDAQKQNHKVESSRTNVEAIYKEIENISEKATNLHDKSSAAIATVVDGKHSLTQMTEQIKMIRSTNTEVMRSLNELVEKMKLIQYTNNLINDIAAQTHLLSLNAAIEAARAGEHGKGFSVVAEEIQKLANQSSESTKKIADIEHSISEKVSGLVQSMESGTEQVDKGIKVADEATRSFNNIEETVASVSAASDDVTHSVKTIFGETGEIVRRIADIAQFAENTSSLTENVSAAAEEQSASMEEIANNATNLSTLADELRQIVTRFTLNKK</sequence>
<dbReference type="Pfam" id="PF00672">
    <property type="entry name" value="HAMP"/>
    <property type="match status" value="1"/>
</dbReference>
<dbReference type="InterPro" id="IPR033479">
    <property type="entry name" value="dCache_1"/>
</dbReference>
<keyword evidence="3" id="KW-0488">Methylation</keyword>
<evidence type="ECO:0000256" key="8">
    <source>
        <dbReference type="ARBA" id="ARBA00023224"/>
    </source>
</evidence>
<dbReference type="SMART" id="SM00283">
    <property type="entry name" value="MA"/>
    <property type="match status" value="1"/>
</dbReference>
<keyword evidence="6 11" id="KW-1133">Transmembrane helix</keyword>
<dbReference type="Pfam" id="PF02743">
    <property type="entry name" value="dCache_1"/>
    <property type="match status" value="1"/>
</dbReference>
<evidence type="ECO:0000313" key="15">
    <source>
        <dbReference type="Proteomes" id="UP001596267"/>
    </source>
</evidence>
<evidence type="ECO:0000256" key="7">
    <source>
        <dbReference type="ARBA" id="ARBA00023136"/>
    </source>
</evidence>
<feature type="transmembrane region" description="Helical" evidence="11">
    <location>
        <begin position="290"/>
        <end position="312"/>
    </location>
</feature>
<comment type="similarity">
    <text evidence="9">Belongs to the methyl-accepting chemotaxis (MCP) protein family.</text>
</comment>
<protein>
    <submittedName>
        <fullName evidence="14">Methyl-accepting chemotaxis protein</fullName>
    </submittedName>
</protein>
<dbReference type="RefSeq" id="WP_253052559.1">
    <property type="nucleotide sequence ID" value="NZ_JAMXWN010000002.1"/>
</dbReference>
<keyword evidence="8 10" id="KW-0807">Transducer</keyword>
<dbReference type="SMART" id="SM00304">
    <property type="entry name" value="HAMP"/>
    <property type="match status" value="1"/>
</dbReference>
<dbReference type="Proteomes" id="UP001596267">
    <property type="component" value="Unassembled WGS sequence"/>
</dbReference>
<evidence type="ECO:0000256" key="2">
    <source>
        <dbReference type="ARBA" id="ARBA00022475"/>
    </source>
</evidence>
<keyword evidence="15" id="KW-1185">Reference proteome</keyword>
<evidence type="ECO:0000259" key="13">
    <source>
        <dbReference type="PROSITE" id="PS50885"/>
    </source>
</evidence>
<gene>
    <name evidence="14" type="ORF">ACFP7A_04380</name>
</gene>
<dbReference type="Gene3D" id="1.10.287.950">
    <property type="entry name" value="Methyl-accepting chemotaxis protein"/>
    <property type="match status" value="1"/>
</dbReference>
<reference evidence="15" key="1">
    <citation type="journal article" date="2019" name="Int. J. Syst. Evol. Microbiol.">
        <title>The Global Catalogue of Microorganisms (GCM) 10K type strain sequencing project: providing services to taxonomists for standard genome sequencing and annotation.</title>
        <authorList>
            <consortium name="The Broad Institute Genomics Platform"/>
            <consortium name="The Broad Institute Genome Sequencing Center for Infectious Disease"/>
            <person name="Wu L."/>
            <person name="Ma J."/>
        </authorList>
    </citation>
    <scope>NUCLEOTIDE SEQUENCE [LARGE SCALE GENOMIC DNA]</scope>
    <source>
        <strain evidence="15">CCUG 42001</strain>
    </source>
</reference>
<keyword evidence="4" id="KW-0145">Chemotaxis</keyword>
<dbReference type="InterPro" id="IPR003660">
    <property type="entry name" value="HAMP_dom"/>
</dbReference>
<dbReference type="PROSITE" id="PS50885">
    <property type="entry name" value="HAMP"/>
    <property type="match status" value="1"/>
</dbReference>
<evidence type="ECO:0000256" key="6">
    <source>
        <dbReference type="ARBA" id="ARBA00022989"/>
    </source>
</evidence>
<dbReference type="Gene3D" id="1.10.8.500">
    <property type="entry name" value="HAMP domain in histidine kinase"/>
    <property type="match status" value="1"/>
</dbReference>
<dbReference type="Gene3D" id="3.30.450.20">
    <property type="entry name" value="PAS domain"/>
    <property type="match status" value="2"/>
</dbReference>
<dbReference type="PANTHER" id="PTHR32089:SF114">
    <property type="entry name" value="METHYL-ACCEPTING CHEMOTAXIS PROTEIN MCPB"/>
    <property type="match status" value="1"/>
</dbReference>
<evidence type="ECO:0000256" key="3">
    <source>
        <dbReference type="ARBA" id="ARBA00022481"/>
    </source>
</evidence>
<keyword evidence="2" id="KW-1003">Cell membrane</keyword>
<dbReference type="SUPFAM" id="SSF103190">
    <property type="entry name" value="Sensory domain-like"/>
    <property type="match status" value="1"/>
</dbReference>
<evidence type="ECO:0000256" key="5">
    <source>
        <dbReference type="ARBA" id="ARBA00022692"/>
    </source>
</evidence>
<proteinExistence type="inferred from homology"/>
<dbReference type="EMBL" id="JBHSTQ010000003">
    <property type="protein sequence ID" value="MFC6385830.1"/>
    <property type="molecule type" value="Genomic_DNA"/>
</dbReference>
<comment type="caution">
    <text evidence="14">The sequence shown here is derived from an EMBL/GenBank/DDBJ whole genome shotgun (WGS) entry which is preliminary data.</text>
</comment>
<dbReference type="CDD" id="cd12912">
    <property type="entry name" value="PDC2_MCP_like"/>
    <property type="match status" value="1"/>
</dbReference>
<dbReference type="InterPro" id="IPR004089">
    <property type="entry name" value="MCPsignal_dom"/>
</dbReference>
<evidence type="ECO:0000256" key="11">
    <source>
        <dbReference type="SAM" id="Phobius"/>
    </source>
</evidence>
<name>A0ABW1WCI3_9BACL</name>
<dbReference type="CDD" id="cd06225">
    <property type="entry name" value="HAMP"/>
    <property type="match status" value="1"/>
</dbReference>
<keyword evidence="7 11" id="KW-0472">Membrane</keyword>
<comment type="subcellular location">
    <subcellularLocation>
        <location evidence="1">Cell membrane</location>
        <topology evidence="1">Multi-pass membrane protein</topology>
    </subcellularLocation>
</comment>
<feature type="transmembrane region" description="Helical" evidence="11">
    <location>
        <begin position="21"/>
        <end position="42"/>
    </location>
</feature>
<evidence type="ECO:0000256" key="4">
    <source>
        <dbReference type="ARBA" id="ARBA00022500"/>
    </source>
</evidence>
<dbReference type="Pfam" id="PF00015">
    <property type="entry name" value="MCPsignal"/>
    <property type="match status" value="1"/>
</dbReference>
<feature type="domain" description="HAMP" evidence="13">
    <location>
        <begin position="309"/>
        <end position="361"/>
    </location>
</feature>
<dbReference type="SUPFAM" id="SSF58104">
    <property type="entry name" value="Methyl-accepting chemotaxis protein (MCP) signaling domain"/>
    <property type="match status" value="1"/>
</dbReference>